<protein>
    <submittedName>
        <fullName evidence="1">Uncharacterized protein</fullName>
    </submittedName>
</protein>
<dbReference type="Proteomes" id="UP001140096">
    <property type="component" value="Unassembled WGS sequence"/>
</dbReference>
<gene>
    <name evidence="1" type="ORF">H4S07_003227</name>
</gene>
<name>A0ACC1LJE0_9FUNG</name>
<sequence length="160" mass="17417">MATAMTSARDQVNLKSDSDAQTVDCLHLLPCAVKYSGPASTGTYFLPQQQPDSTYEATFRGRQLHGRKVCLPDNYTGHVVVDSVATNDARDSAFESETPETPAAEQRVILSAGQFDSFTVWEHDRVPAEDDDEFITSLKWISVAASIHADCTDSSDEAVA</sequence>
<evidence type="ECO:0000313" key="2">
    <source>
        <dbReference type="Proteomes" id="UP001140096"/>
    </source>
</evidence>
<proteinExistence type="predicted"/>
<keyword evidence="2" id="KW-1185">Reference proteome</keyword>
<reference evidence="1" key="1">
    <citation type="submission" date="2022-07" db="EMBL/GenBank/DDBJ databases">
        <title>Phylogenomic reconstructions and comparative analyses of Kickxellomycotina fungi.</title>
        <authorList>
            <person name="Reynolds N.K."/>
            <person name="Stajich J.E."/>
            <person name="Barry K."/>
            <person name="Grigoriev I.V."/>
            <person name="Crous P."/>
            <person name="Smith M.E."/>
        </authorList>
    </citation>
    <scope>NUCLEOTIDE SEQUENCE</scope>
    <source>
        <strain evidence="1">CBS 102833</strain>
    </source>
</reference>
<comment type="caution">
    <text evidence="1">The sequence shown here is derived from an EMBL/GenBank/DDBJ whole genome shotgun (WGS) entry which is preliminary data.</text>
</comment>
<evidence type="ECO:0000313" key="1">
    <source>
        <dbReference type="EMBL" id="KAJ2809338.1"/>
    </source>
</evidence>
<dbReference type="EMBL" id="JANBUP010000998">
    <property type="protein sequence ID" value="KAJ2809338.1"/>
    <property type="molecule type" value="Genomic_DNA"/>
</dbReference>
<organism evidence="1 2">
    <name type="scientific">Coemansia furcata</name>
    <dbReference type="NCBI Taxonomy" id="417177"/>
    <lineage>
        <taxon>Eukaryota</taxon>
        <taxon>Fungi</taxon>
        <taxon>Fungi incertae sedis</taxon>
        <taxon>Zoopagomycota</taxon>
        <taxon>Kickxellomycotina</taxon>
        <taxon>Kickxellomycetes</taxon>
        <taxon>Kickxellales</taxon>
        <taxon>Kickxellaceae</taxon>
        <taxon>Coemansia</taxon>
    </lineage>
</organism>
<accession>A0ACC1LJE0</accession>